<organism evidence="3 4">
    <name type="scientific">Glonium stellatum</name>
    <dbReference type="NCBI Taxonomy" id="574774"/>
    <lineage>
        <taxon>Eukaryota</taxon>
        <taxon>Fungi</taxon>
        <taxon>Dikarya</taxon>
        <taxon>Ascomycota</taxon>
        <taxon>Pezizomycotina</taxon>
        <taxon>Dothideomycetes</taxon>
        <taxon>Pleosporomycetidae</taxon>
        <taxon>Gloniales</taxon>
        <taxon>Gloniaceae</taxon>
        <taxon>Glonium</taxon>
    </lineage>
</organism>
<feature type="region of interest" description="Disordered" evidence="1">
    <location>
        <begin position="151"/>
        <end position="175"/>
    </location>
</feature>
<dbReference type="PANTHER" id="PTHR38795:SF1">
    <property type="entry name" value="DUF6604 DOMAIN-CONTAINING PROTEIN"/>
    <property type="match status" value="1"/>
</dbReference>
<dbReference type="Pfam" id="PF20253">
    <property type="entry name" value="DUF6604"/>
    <property type="match status" value="1"/>
</dbReference>
<evidence type="ECO:0000313" key="4">
    <source>
        <dbReference type="Proteomes" id="UP000250140"/>
    </source>
</evidence>
<dbReference type="InterPro" id="IPR046539">
    <property type="entry name" value="DUF6604"/>
</dbReference>
<keyword evidence="4" id="KW-1185">Reference proteome</keyword>
<dbReference type="PANTHER" id="PTHR38795">
    <property type="entry name" value="DUF6604 DOMAIN-CONTAINING PROTEIN"/>
    <property type="match status" value="1"/>
</dbReference>
<protein>
    <recommendedName>
        <fullName evidence="2">DUF6604 domain-containing protein</fullName>
    </recommendedName>
</protein>
<evidence type="ECO:0000259" key="2">
    <source>
        <dbReference type="Pfam" id="PF20253"/>
    </source>
</evidence>
<gene>
    <name evidence="3" type="ORF">AOQ84DRAFT_359795</name>
</gene>
<dbReference type="OrthoDB" id="3650889at2759"/>
<evidence type="ECO:0000256" key="1">
    <source>
        <dbReference type="SAM" id="MobiDB-lite"/>
    </source>
</evidence>
<feature type="domain" description="DUF6604" evidence="2">
    <location>
        <begin position="11"/>
        <end position="244"/>
    </location>
</feature>
<evidence type="ECO:0000313" key="3">
    <source>
        <dbReference type="EMBL" id="OCL13413.1"/>
    </source>
</evidence>
<name>A0A8E2JXR5_9PEZI</name>
<accession>A0A8E2JXR5</accession>
<dbReference type="AlphaFoldDB" id="A0A8E2JXR5"/>
<dbReference type="Proteomes" id="UP000250140">
    <property type="component" value="Unassembled WGS sequence"/>
</dbReference>
<dbReference type="EMBL" id="KV748726">
    <property type="protein sequence ID" value="OCL13413.1"/>
    <property type="molecule type" value="Genomic_DNA"/>
</dbReference>
<proteinExistence type="predicted"/>
<sequence length="638" mass="73731">MVPVRFSSNYQRYKDGTRKIVDWLFETVKVCPTYQTFAGYTASTVLVGLYPAIARAIAEPRTEIEVPGKIIRLLGGVIIGRKRSASWYDNAENSPGPVPRDNSQHRHFIAILERILLILEPLKKASQHPYFLPVIHDRQVTDYLGELELEDQESDSDNIPSTPPKNDDDSPKSLAQPASVYDFEREDKDALLAISCFFELFRDVRTYLRTVWSHFRDDKISLINAFIVTKTAFEMARYAEVDLVALFPKLSSYEEMAKYLSMELLELKSLYEDQSSGSQGLPCVDTFQALHMFTSTNGVHDFITPEFTVDNAAPSTSVRSYVKLLHSDDPRRLDRYHLAALVFELRLYFMSSRDESSEVAYHDLLSTGIFKIFEGQAIPVLDKSRCWDQLSCIGGSIYSSIDKYFKVWNDSRIPYPKHRLPLMSENEYENFTRKLRILGQNAWNMLEKEPYSTRSIRERLGFENCSKWHIYHINPFLCGHLALLYSSQLHMSGIELVNGSWDLFPLAHLYNAGRLNNHLEHRWVETETLLSIHDHQYLLLPESNDAATLYRRLRIAQGESILNYARNPRHDGRTRRQNPVKKIKPAALIETFSLLSFDREESIEDDYFEIKSVDRILWKVAELSHRCRAATKKSTQDP</sequence>
<reference evidence="3 4" key="1">
    <citation type="journal article" date="2016" name="Nat. Commun.">
        <title>Ectomycorrhizal ecology is imprinted in the genome of the dominant symbiotic fungus Cenococcum geophilum.</title>
        <authorList>
            <consortium name="DOE Joint Genome Institute"/>
            <person name="Peter M."/>
            <person name="Kohler A."/>
            <person name="Ohm R.A."/>
            <person name="Kuo A."/>
            <person name="Krutzmann J."/>
            <person name="Morin E."/>
            <person name="Arend M."/>
            <person name="Barry K.W."/>
            <person name="Binder M."/>
            <person name="Choi C."/>
            <person name="Clum A."/>
            <person name="Copeland A."/>
            <person name="Grisel N."/>
            <person name="Haridas S."/>
            <person name="Kipfer T."/>
            <person name="LaButti K."/>
            <person name="Lindquist E."/>
            <person name="Lipzen A."/>
            <person name="Maire R."/>
            <person name="Meier B."/>
            <person name="Mihaltcheva S."/>
            <person name="Molinier V."/>
            <person name="Murat C."/>
            <person name="Poggeler S."/>
            <person name="Quandt C.A."/>
            <person name="Sperisen C."/>
            <person name="Tritt A."/>
            <person name="Tisserant E."/>
            <person name="Crous P.W."/>
            <person name="Henrissat B."/>
            <person name="Nehls U."/>
            <person name="Egli S."/>
            <person name="Spatafora J.W."/>
            <person name="Grigoriev I.V."/>
            <person name="Martin F.M."/>
        </authorList>
    </citation>
    <scope>NUCLEOTIDE SEQUENCE [LARGE SCALE GENOMIC DNA]</scope>
    <source>
        <strain evidence="3 4">CBS 207.34</strain>
    </source>
</reference>